<reference evidence="2" key="1">
    <citation type="journal article" date="2022" name="G3 (Bethesda)">
        <title>Unveiling the complete genome sequence of Alicyclobacillus acidoterrestris DSM 3922T, a taint-producing strain.</title>
        <authorList>
            <person name="Leonardo I.C."/>
            <person name="Barreto Crespo M.T."/>
            <person name="Gaspar F.B."/>
        </authorList>
    </citation>
    <scope>NUCLEOTIDE SEQUENCE [LARGE SCALE GENOMIC DNA]</scope>
    <source>
        <strain evidence="2">DSM 3922</strain>
    </source>
</reference>
<protein>
    <submittedName>
        <fullName evidence="1">Uncharacterized protein</fullName>
    </submittedName>
</protein>
<evidence type="ECO:0000313" key="2">
    <source>
        <dbReference type="Proteomes" id="UP000829401"/>
    </source>
</evidence>
<sequence length="67" mass="7586">MNEYEFRIVGIEHAAFPLQLQCHHNCSYIIQCVNPMTHDVELEFCPLQAEIFAGALLDAIELSHLSA</sequence>
<dbReference type="RefSeq" id="WP_031219163.1">
    <property type="nucleotide sequence ID" value="NZ_AURB01000169.1"/>
</dbReference>
<evidence type="ECO:0000313" key="1">
    <source>
        <dbReference type="EMBL" id="UNO47384.1"/>
    </source>
</evidence>
<dbReference type="OrthoDB" id="2468949at2"/>
<dbReference type="EMBL" id="CP080467">
    <property type="protein sequence ID" value="UNO47384.1"/>
    <property type="molecule type" value="Genomic_DNA"/>
</dbReference>
<keyword evidence="2" id="KW-1185">Reference proteome</keyword>
<dbReference type="AlphaFoldDB" id="A0A9E6ZL95"/>
<organism evidence="1 2">
    <name type="scientific">Alicyclobacillus acidoterrestris (strain ATCC 49025 / DSM 3922 / CIP 106132 / NCIMB 13137 / GD3B)</name>
    <dbReference type="NCBI Taxonomy" id="1356854"/>
    <lineage>
        <taxon>Bacteria</taxon>
        <taxon>Bacillati</taxon>
        <taxon>Bacillota</taxon>
        <taxon>Bacilli</taxon>
        <taxon>Bacillales</taxon>
        <taxon>Alicyclobacillaceae</taxon>
        <taxon>Alicyclobacillus</taxon>
    </lineage>
</organism>
<dbReference type="KEGG" id="aaco:K1I37_11670"/>
<name>A0A9E6ZL95_ALIAG</name>
<dbReference type="Proteomes" id="UP000829401">
    <property type="component" value="Chromosome"/>
</dbReference>
<gene>
    <name evidence="1" type="ORF">K1I37_11670</name>
</gene>
<proteinExistence type="predicted"/>
<accession>A0A9E6ZL95</accession>